<evidence type="ECO:0000256" key="5">
    <source>
        <dbReference type="ARBA" id="ARBA00022679"/>
    </source>
</evidence>
<dbReference type="GO" id="GO:0005524">
    <property type="term" value="F:ATP binding"/>
    <property type="evidence" value="ECO:0007669"/>
    <property type="project" value="UniProtKB-UniRule"/>
</dbReference>
<comment type="caution">
    <text evidence="13">The sequence shown here is derived from an EMBL/GenBank/DDBJ whole genome shotgun (WGS) entry which is preliminary data.</text>
</comment>
<accession>A0A9D1EF91</accession>
<dbReference type="InterPro" id="IPR017665">
    <property type="entry name" value="Guanylate_kinase"/>
</dbReference>
<dbReference type="Gene3D" id="3.40.50.300">
    <property type="entry name" value="P-loop containing nucleotide triphosphate hydrolases"/>
    <property type="match status" value="1"/>
</dbReference>
<dbReference type="Pfam" id="PF00625">
    <property type="entry name" value="Guanylate_kin"/>
    <property type="match status" value="1"/>
</dbReference>
<evidence type="ECO:0000256" key="1">
    <source>
        <dbReference type="ARBA" id="ARBA00003531"/>
    </source>
</evidence>
<evidence type="ECO:0000256" key="10">
    <source>
        <dbReference type="ARBA" id="ARBA00048594"/>
    </source>
</evidence>
<evidence type="ECO:0000313" key="14">
    <source>
        <dbReference type="Proteomes" id="UP000824201"/>
    </source>
</evidence>
<comment type="subcellular location">
    <subcellularLocation>
        <location evidence="11">Cytoplasm</location>
    </subcellularLocation>
</comment>
<dbReference type="PROSITE" id="PS00856">
    <property type="entry name" value="GUANYLATE_KINASE_1"/>
    <property type="match status" value="1"/>
</dbReference>
<dbReference type="CDD" id="cd00071">
    <property type="entry name" value="GMPK"/>
    <property type="match status" value="1"/>
</dbReference>
<evidence type="ECO:0000259" key="12">
    <source>
        <dbReference type="PROSITE" id="PS50052"/>
    </source>
</evidence>
<dbReference type="GO" id="GO:0004385">
    <property type="term" value="F:GMP kinase activity"/>
    <property type="evidence" value="ECO:0007669"/>
    <property type="project" value="UniProtKB-UniRule"/>
</dbReference>
<evidence type="ECO:0000256" key="6">
    <source>
        <dbReference type="ARBA" id="ARBA00022741"/>
    </source>
</evidence>
<gene>
    <name evidence="11 13" type="primary">gmk</name>
    <name evidence="13" type="ORF">IAC96_09090</name>
</gene>
<dbReference type="Proteomes" id="UP000824201">
    <property type="component" value="Unassembled WGS sequence"/>
</dbReference>
<name>A0A9D1EF91_9FIRM</name>
<dbReference type="Gene3D" id="3.30.63.10">
    <property type="entry name" value="Guanylate Kinase phosphate binding domain"/>
    <property type="match status" value="1"/>
</dbReference>
<evidence type="ECO:0000256" key="2">
    <source>
        <dbReference type="ARBA" id="ARBA00005790"/>
    </source>
</evidence>
<dbReference type="NCBIfam" id="TIGR03263">
    <property type="entry name" value="guanyl_kin"/>
    <property type="match status" value="1"/>
</dbReference>
<dbReference type="PANTHER" id="PTHR23117">
    <property type="entry name" value="GUANYLATE KINASE-RELATED"/>
    <property type="match status" value="1"/>
</dbReference>
<evidence type="ECO:0000256" key="11">
    <source>
        <dbReference type="HAMAP-Rule" id="MF_00328"/>
    </source>
</evidence>
<dbReference type="SMART" id="SM00072">
    <property type="entry name" value="GuKc"/>
    <property type="match status" value="1"/>
</dbReference>
<keyword evidence="7 11" id="KW-0418">Kinase</keyword>
<organism evidence="13 14">
    <name type="scientific">Candidatus Fimimorpha faecalis</name>
    <dbReference type="NCBI Taxonomy" id="2840824"/>
    <lineage>
        <taxon>Bacteria</taxon>
        <taxon>Bacillati</taxon>
        <taxon>Bacillota</taxon>
        <taxon>Clostridia</taxon>
        <taxon>Eubacteriales</taxon>
        <taxon>Candidatus Fimimorpha</taxon>
    </lineage>
</organism>
<evidence type="ECO:0000313" key="13">
    <source>
        <dbReference type="EMBL" id="HIR89090.1"/>
    </source>
</evidence>
<comment type="similarity">
    <text evidence="2 11">Belongs to the guanylate kinase family.</text>
</comment>
<dbReference type="InterPro" id="IPR020590">
    <property type="entry name" value="Guanylate_kinase_CS"/>
</dbReference>
<evidence type="ECO:0000256" key="7">
    <source>
        <dbReference type="ARBA" id="ARBA00022777"/>
    </source>
</evidence>
<dbReference type="AlphaFoldDB" id="A0A9D1EF91"/>
<protein>
    <recommendedName>
        <fullName evidence="4 11">Guanylate kinase</fullName>
        <ecNumber evidence="3 11">2.7.4.8</ecNumber>
    </recommendedName>
    <alternativeName>
        <fullName evidence="9 11">GMP kinase</fullName>
    </alternativeName>
</protein>
<dbReference type="InterPro" id="IPR008145">
    <property type="entry name" value="GK/Ca_channel_bsu"/>
</dbReference>
<keyword evidence="11" id="KW-0963">Cytoplasm</keyword>
<dbReference type="GO" id="GO:0005829">
    <property type="term" value="C:cytosol"/>
    <property type="evidence" value="ECO:0007669"/>
    <property type="project" value="TreeGrafter"/>
</dbReference>
<dbReference type="EMBL" id="DVHN01000119">
    <property type="protein sequence ID" value="HIR89090.1"/>
    <property type="molecule type" value="Genomic_DNA"/>
</dbReference>
<dbReference type="SUPFAM" id="SSF52540">
    <property type="entry name" value="P-loop containing nucleoside triphosphate hydrolases"/>
    <property type="match status" value="1"/>
</dbReference>
<dbReference type="InterPro" id="IPR008144">
    <property type="entry name" value="Guanylate_kin-like_dom"/>
</dbReference>
<evidence type="ECO:0000256" key="3">
    <source>
        <dbReference type="ARBA" id="ARBA00012961"/>
    </source>
</evidence>
<dbReference type="EC" id="2.7.4.8" evidence="3 11"/>
<feature type="domain" description="Guanylate kinase-like" evidence="12">
    <location>
        <begin position="5"/>
        <end position="183"/>
    </location>
</feature>
<sequence length="210" mass="24138">MEQTGVMVVISGFSGVGKGTIIRNLMEKYKNYALSISATSRAPRAGEKEGVHYFFKTREEFEAMIQEEKLIEYAQYVNNYYGTPADYVFAQMEAGKDVILEIEVQGALQIKEKYPQAVLIFIVPPTAEELKRRLTGRGTESEETIQARLAQAANESKDMDRYDYIIVNDKLEHCVTQLHKLIQCQHNRCSYQNQFIEDMKEDLKIFLKGE</sequence>
<proteinExistence type="inferred from homology"/>
<keyword evidence="6 11" id="KW-0547">Nucleotide-binding</keyword>
<keyword evidence="8 11" id="KW-0067">ATP-binding</keyword>
<dbReference type="PROSITE" id="PS50052">
    <property type="entry name" value="GUANYLATE_KINASE_2"/>
    <property type="match status" value="1"/>
</dbReference>
<evidence type="ECO:0000256" key="8">
    <source>
        <dbReference type="ARBA" id="ARBA00022840"/>
    </source>
</evidence>
<dbReference type="FunFam" id="3.30.63.10:FF:000002">
    <property type="entry name" value="Guanylate kinase 1"/>
    <property type="match status" value="1"/>
</dbReference>
<reference evidence="13" key="2">
    <citation type="journal article" date="2021" name="PeerJ">
        <title>Extensive microbial diversity within the chicken gut microbiome revealed by metagenomics and culture.</title>
        <authorList>
            <person name="Gilroy R."/>
            <person name="Ravi A."/>
            <person name="Getino M."/>
            <person name="Pursley I."/>
            <person name="Horton D.L."/>
            <person name="Alikhan N.F."/>
            <person name="Baker D."/>
            <person name="Gharbi K."/>
            <person name="Hall N."/>
            <person name="Watson M."/>
            <person name="Adriaenssens E.M."/>
            <person name="Foster-Nyarko E."/>
            <person name="Jarju S."/>
            <person name="Secka A."/>
            <person name="Antonio M."/>
            <person name="Oren A."/>
            <person name="Chaudhuri R.R."/>
            <person name="La Ragione R."/>
            <person name="Hildebrand F."/>
            <person name="Pallen M.J."/>
        </authorList>
    </citation>
    <scope>NUCLEOTIDE SEQUENCE</scope>
    <source>
        <strain evidence="13">ChiW13-3771</strain>
    </source>
</reference>
<dbReference type="InterPro" id="IPR027417">
    <property type="entry name" value="P-loop_NTPase"/>
</dbReference>
<feature type="binding site" evidence="11">
    <location>
        <begin position="12"/>
        <end position="19"/>
    </location>
    <ligand>
        <name>ATP</name>
        <dbReference type="ChEBI" id="CHEBI:30616"/>
    </ligand>
</feature>
<dbReference type="HAMAP" id="MF_00328">
    <property type="entry name" value="Guanylate_kinase"/>
    <property type="match status" value="1"/>
</dbReference>
<comment type="catalytic activity">
    <reaction evidence="10 11">
        <text>GMP + ATP = GDP + ADP</text>
        <dbReference type="Rhea" id="RHEA:20780"/>
        <dbReference type="ChEBI" id="CHEBI:30616"/>
        <dbReference type="ChEBI" id="CHEBI:58115"/>
        <dbReference type="ChEBI" id="CHEBI:58189"/>
        <dbReference type="ChEBI" id="CHEBI:456216"/>
        <dbReference type="EC" id="2.7.4.8"/>
    </reaction>
</comment>
<keyword evidence="5 11" id="KW-0808">Transferase</keyword>
<comment type="function">
    <text evidence="1 11">Essential for recycling GMP and indirectly, cGMP.</text>
</comment>
<reference evidence="13" key="1">
    <citation type="submission" date="2020-10" db="EMBL/GenBank/DDBJ databases">
        <authorList>
            <person name="Gilroy R."/>
        </authorList>
    </citation>
    <scope>NUCLEOTIDE SEQUENCE</scope>
    <source>
        <strain evidence="13">ChiW13-3771</strain>
    </source>
</reference>
<evidence type="ECO:0000256" key="4">
    <source>
        <dbReference type="ARBA" id="ARBA00016296"/>
    </source>
</evidence>
<dbReference type="PANTHER" id="PTHR23117:SF13">
    <property type="entry name" value="GUANYLATE KINASE"/>
    <property type="match status" value="1"/>
</dbReference>
<evidence type="ECO:0000256" key="9">
    <source>
        <dbReference type="ARBA" id="ARBA00030128"/>
    </source>
</evidence>